<dbReference type="Proteomes" id="UP000218767">
    <property type="component" value="Unassembled WGS sequence"/>
</dbReference>
<comment type="caution">
    <text evidence="1">The sequence shown here is derived from an EMBL/GenBank/DDBJ whole genome shotgun (WGS) entry which is preliminary data.</text>
</comment>
<dbReference type="PROSITE" id="PS51257">
    <property type="entry name" value="PROKAR_LIPOPROTEIN"/>
    <property type="match status" value="1"/>
</dbReference>
<name>A0A2A4WSY0_9GAMM</name>
<gene>
    <name evidence="1" type="ORF">COB20_16515</name>
</gene>
<evidence type="ECO:0000313" key="2">
    <source>
        <dbReference type="Proteomes" id="UP000218767"/>
    </source>
</evidence>
<sequence length="156" mass="17866">MYIGHKFLSMLSRFSSIRVVALVTSSLFLASCAGTYLGERPANNLYCANFVLYEMCALDSNRDGIVDYTYFQESKEIFMYRNRLPRRIPSGFRVHRCAMPMEEDLVVTTSRVFYIDDSSSLLEKTDIRGAMMLKYMTKLPEVTACNMRADEALADD</sequence>
<reference evidence="2" key="1">
    <citation type="submission" date="2017-08" db="EMBL/GenBank/DDBJ databases">
        <title>A dynamic microbial community with high functional redundancy inhabits the cold, oxic subseafloor aquifer.</title>
        <authorList>
            <person name="Tully B.J."/>
            <person name="Wheat C.G."/>
            <person name="Glazer B.T."/>
            <person name="Huber J.A."/>
        </authorList>
    </citation>
    <scope>NUCLEOTIDE SEQUENCE [LARGE SCALE GENOMIC DNA]</scope>
</reference>
<proteinExistence type="predicted"/>
<protein>
    <submittedName>
        <fullName evidence="1">Uncharacterized protein</fullName>
    </submittedName>
</protein>
<accession>A0A2A4WSY0</accession>
<organism evidence="1 2">
    <name type="scientific">SAR86 cluster bacterium</name>
    <dbReference type="NCBI Taxonomy" id="2030880"/>
    <lineage>
        <taxon>Bacteria</taxon>
        <taxon>Pseudomonadati</taxon>
        <taxon>Pseudomonadota</taxon>
        <taxon>Gammaproteobacteria</taxon>
        <taxon>SAR86 cluster</taxon>
    </lineage>
</organism>
<evidence type="ECO:0000313" key="1">
    <source>
        <dbReference type="EMBL" id="PCI72959.1"/>
    </source>
</evidence>
<dbReference type="EMBL" id="NVUL01000133">
    <property type="protein sequence ID" value="PCI72959.1"/>
    <property type="molecule type" value="Genomic_DNA"/>
</dbReference>
<dbReference type="AlphaFoldDB" id="A0A2A4WSY0"/>